<keyword evidence="1" id="KW-1133">Transmembrane helix</keyword>
<reference evidence="2 3" key="1">
    <citation type="submission" date="2024-01" db="EMBL/GenBank/DDBJ databases">
        <title>The genomes of 5 underutilized Papilionoideae crops provide insights into root nodulation and disease resistanc.</title>
        <authorList>
            <person name="Jiang F."/>
        </authorList>
    </citation>
    <scope>NUCLEOTIDE SEQUENCE [LARGE SCALE GENOMIC DNA]</scope>
    <source>
        <strain evidence="2">JINMINGXINNONG_FW02</strain>
        <tissue evidence="2">Leaves</tissue>
    </source>
</reference>
<evidence type="ECO:0008006" key="4">
    <source>
        <dbReference type="Google" id="ProtNLM"/>
    </source>
</evidence>
<feature type="transmembrane region" description="Helical" evidence="1">
    <location>
        <begin position="21"/>
        <end position="41"/>
    </location>
</feature>
<dbReference type="AlphaFoldDB" id="A0AAN9LE23"/>
<organism evidence="2 3">
    <name type="scientific">Phaseolus coccineus</name>
    <name type="common">Scarlet runner bean</name>
    <name type="synonym">Phaseolus multiflorus</name>
    <dbReference type="NCBI Taxonomy" id="3886"/>
    <lineage>
        <taxon>Eukaryota</taxon>
        <taxon>Viridiplantae</taxon>
        <taxon>Streptophyta</taxon>
        <taxon>Embryophyta</taxon>
        <taxon>Tracheophyta</taxon>
        <taxon>Spermatophyta</taxon>
        <taxon>Magnoliopsida</taxon>
        <taxon>eudicotyledons</taxon>
        <taxon>Gunneridae</taxon>
        <taxon>Pentapetalae</taxon>
        <taxon>rosids</taxon>
        <taxon>fabids</taxon>
        <taxon>Fabales</taxon>
        <taxon>Fabaceae</taxon>
        <taxon>Papilionoideae</taxon>
        <taxon>50 kb inversion clade</taxon>
        <taxon>NPAAA clade</taxon>
        <taxon>indigoferoid/millettioid clade</taxon>
        <taxon>Phaseoleae</taxon>
        <taxon>Phaseolus</taxon>
    </lineage>
</organism>
<name>A0AAN9LE23_PHACN</name>
<evidence type="ECO:0000313" key="2">
    <source>
        <dbReference type="EMBL" id="KAK7332529.1"/>
    </source>
</evidence>
<protein>
    <recommendedName>
        <fullName evidence="4">Transmembrane protein</fullName>
    </recommendedName>
</protein>
<feature type="transmembrane region" description="Helical" evidence="1">
    <location>
        <begin position="53"/>
        <end position="72"/>
    </location>
</feature>
<keyword evidence="3" id="KW-1185">Reference proteome</keyword>
<comment type="caution">
    <text evidence="2">The sequence shown here is derived from an EMBL/GenBank/DDBJ whole genome shotgun (WGS) entry which is preliminary data.</text>
</comment>
<keyword evidence="1" id="KW-0812">Transmembrane</keyword>
<dbReference type="Proteomes" id="UP001374584">
    <property type="component" value="Unassembled WGS sequence"/>
</dbReference>
<evidence type="ECO:0000313" key="3">
    <source>
        <dbReference type="Proteomes" id="UP001374584"/>
    </source>
</evidence>
<dbReference type="EMBL" id="JAYMYR010000011">
    <property type="protein sequence ID" value="KAK7332529.1"/>
    <property type="molecule type" value="Genomic_DNA"/>
</dbReference>
<evidence type="ECO:0000256" key="1">
    <source>
        <dbReference type="SAM" id="Phobius"/>
    </source>
</evidence>
<gene>
    <name evidence="2" type="ORF">VNO80_29282</name>
</gene>
<sequence length="74" mass="8257">MCIRVDKDKRYGYRVESMASVRTFLIFDALTYSTVIDSLSLSLSLSLRSDIKVGISFGIGLVWFGYAVLVALEV</sequence>
<proteinExistence type="predicted"/>
<accession>A0AAN9LE23</accession>
<keyword evidence="1" id="KW-0472">Membrane</keyword>